<keyword evidence="2" id="KW-0805">Transcription regulation</keyword>
<keyword evidence="4" id="KW-0804">Transcription</keyword>
<feature type="region of interest" description="Disordered" evidence="6">
    <location>
        <begin position="87"/>
        <end position="176"/>
    </location>
</feature>
<dbReference type="Proteomes" id="UP001603857">
    <property type="component" value="Unassembled WGS sequence"/>
</dbReference>
<protein>
    <recommendedName>
        <fullName evidence="7">TF-B3 domain-containing protein</fullName>
    </recommendedName>
</protein>
<dbReference type="GO" id="GO:0005634">
    <property type="term" value="C:nucleus"/>
    <property type="evidence" value="ECO:0007669"/>
    <property type="project" value="UniProtKB-SubCell"/>
</dbReference>
<dbReference type="Pfam" id="PF02362">
    <property type="entry name" value="B3"/>
    <property type="match status" value="1"/>
</dbReference>
<evidence type="ECO:0000313" key="9">
    <source>
        <dbReference type="Proteomes" id="UP001603857"/>
    </source>
</evidence>
<feature type="compositionally biased region" description="Polar residues" evidence="6">
    <location>
        <begin position="109"/>
        <end position="120"/>
    </location>
</feature>
<name>A0ABD1L1F9_9FABA</name>
<dbReference type="AlphaFoldDB" id="A0ABD1L1F9"/>
<dbReference type="SUPFAM" id="SSF101936">
    <property type="entry name" value="DNA-binding pseudobarrel domain"/>
    <property type="match status" value="1"/>
</dbReference>
<proteinExistence type="predicted"/>
<feature type="compositionally biased region" description="Basic and acidic residues" evidence="6">
    <location>
        <begin position="124"/>
        <end position="145"/>
    </location>
</feature>
<evidence type="ECO:0000259" key="7">
    <source>
        <dbReference type="PROSITE" id="PS50863"/>
    </source>
</evidence>
<comment type="subcellular location">
    <subcellularLocation>
        <location evidence="1">Nucleus</location>
    </subcellularLocation>
</comment>
<evidence type="ECO:0000256" key="2">
    <source>
        <dbReference type="ARBA" id="ARBA00023015"/>
    </source>
</evidence>
<evidence type="ECO:0000313" key="8">
    <source>
        <dbReference type="EMBL" id="KAL2317353.1"/>
    </source>
</evidence>
<dbReference type="CDD" id="cd10017">
    <property type="entry name" value="B3_DNA"/>
    <property type="match status" value="1"/>
</dbReference>
<evidence type="ECO:0000256" key="3">
    <source>
        <dbReference type="ARBA" id="ARBA00023125"/>
    </source>
</evidence>
<evidence type="ECO:0000256" key="5">
    <source>
        <dbReference type="ARBA" id="ARBA00023242"/>
    </source>
</evidence>
<dbReference type="Gene3D" id="2.40.330.10">
    <property type="entry name" value="DNA-binding pseudobarrel domain"/>
    <property type="match status" value="1"/>
</dbReference>
<evidence type="ECO:0000256" key="6">
    <source>
        <dbReference type="SAM" id="MobiDB-lite"/>
    </source>
</evidence>
<reference evidence="8 9" key="1">
    <citation type="submission" date="2024-08" db="EMBL/GenBank/DDBJ databases">
        <title>Insights into the chromosomal genome structure of Flemingia macrophylla.</title>
        <authorList>
            <person name="Ding Y."/>
            <person name="Zhao Y."/>
            <person name="Bi W."/>
            <person name="Wu M."/>
            <person name="Zhao G."/>
            <person name="Gong Y."/>
            <person name="Li W."/>
            <person name="Zhang P."/>
        </authorList>
    </citation>
    <scope>NUCLEOTIDE SEQUENCE [LARGE SCALE GENOMIC DNA]</scope>
    <source>
        <strain evidence="8">DYQJB</strain>
        <tissue evidence="8">Leaf</tissue>
    </source>
</reference>
<dbReference type="InterPro" id="IPR044837">
    <property type="entry name" value="REM16-like"/>
</dbReference>
<keyword evidence="5" id="KW-0539">Nucleus</keyword>
<dbReference type="PANTHER" id="PTHR31391:SF3">
    <property type="entry name" value="B3 DOMAIN-CONTAINING PROTEIN OS05G0481400"/>
    <property type="match status" value="1"/>
</dbReference>
<dbReference type="PANTHER" id="PTHR31391">
    <property type="entry name" value="B3 DOMAIN-CONTAINING PROTEIN OS11G0197600-RELATED"/>
    <property type="match status" value="1"/>
</dbReference>
<dbReference type="InterPro" id="IPR003340">
    <property type="entry name" value="B3_DNA-bd"/>
</dbReference>
<gene>
    <name evidence="8" type="ORF">Fmac_031229</name>
</gene>
<dbReference type="InterPro" id="IPR015300">
    <property type="entry name" value="DNA-bd_pseudobarrel_sf"/>
</dbReference>
<keyword evidence="3" id="KW-0238">DNA-binding</keyword>
<dbReference type="GO" id="GO:0003677">
    <property type="term" value="F:DNA binding"/>
    <property type="evidence" value="ECO:0007669"/>
    <property type="project" value="UniProtKB-KW"/>
</dbReference>
<feature type="domain" description="TF-B3" evidence="7">
    <location>
        <begin position="1"/>
        <end position="59"/>
    </location>
</feature>
<comment type="caution">
    <text evidence="8">The sequence shown here is derived from an EMBL/GenBank/DDBJ whole genome shotgun (WGS) entry which is preliminary data.</text>
</comment>
<evidence type="ECO:0000256" key="1">
    <source>
        <dbReference type="ARBA" id="ARBA00004123"/>
    </source>
</evidence>
<evidence type="ECO:0000256" key="4">
    <source>
        <dbReference type="ARBA" id="ARBA00023163"/>
    </source>
</evidence>
<accession>A0ABD1L1F9</accession>
<dbReference type="PROSITE" id="PS50863">
    <property type="entry name" value="B3"/>
    <property type="match status" value="1"/>
</dbReference>
<organism evidence="8 9">
    <name type="scientific">Flemingia macrophylla</name>
    <dbReference type="NCBI Taxonomy" id="520843"/>
    <lineage>
        <taxon>Eukaryota</taxon>
        <taxon>Viridiplantae</taxon>
        <taxon>Streptophyta</taxon>
        <taxon>Embryophyta</taxon>
        <taxon>Tracheophyta</taxon>
        <taxon>Spermatophyta</taxon>
        <taxon>Magnoliopsida</taxon>
        <taxon>eudicotyledons</taxon>
        <taxon>Gunneridae</taxon>
        <taxon>Pentapetalae</taxon>
        <taxon>rosids</taxon>
        <taxon>fabids</taxon>
        <taxon>Fabales</taxon>
        <taxon>Fabaceae</taxon>
        <taxon>Papilionoideae</taxon>
        <taxon>50 kb inversion clade</taxon>
        <taxon>NPAAA clade</taxon>
        <taxon>indigoferoid/millettioid clade</taxon>
        <taxon>Phaseoleae</taxon>
        <taxon>Flemingia</taxon>
    </lineage>
</organism>
<sequence length="208" mass="23239">MVLEDENGSEYEAIYIGNRSGISGGWRAFALDHKLDDGDALVFELIEASRFKIYIVRAFPDSVEEKGMDILEEEGNMHVTEALKAACNTESESKTKKPKQAAVYETKESQLSQENLQDGLNPTEKSKSSQKEMQKKSKGKAEIKTKTSKVSVKLSNKSRKSRQVITNGFVPDAADSKLKKLEPIEEATKCVSQKARKKPATKYFRNKA</sequence>
<keyword evidence="9" id="KW-1185">Reference proteome</keyword>
<dbReference type="EMBL" id="JBGMDY010000011">
    <property type="protein sequence ID" value="KAL2317353.1"/>
    <property type="molecule type" value="Genomic_DNA"/>
</dbReference>